<evidence type="ECO:0000313" key="1">
    <source>
        <dbReference type="EMBL" id="KYC52727.1"/>
    </source>
</evidence>
<dbReference type="Proteomes" id="UP000075578">
    <property type="component" value="Unassembled WGS sequence"/>
</dbReference>
<protein>
    <recommendedName>
        <fullName evidence="3">DsrE/DsrF-like family protein</fullName>
    </recommendedName>
</protein>
<dbReference type="EMBL" id="LNGD01000025">
    <property type="protein sequence ID" value="KYC52727.1"/>
    <property type="molecule type" value="Genomic_DNA"/>
</dbReference>
<comment type="caution">
    <text evidence="1">The sequence shown here is derived from an EMBL/GenBank/DDBJ whole genome shotgun (WGS) entry which is preliminary data.</text>
</comment>
<evidence type="ECO:0008006" key="3">
    <source>
        <dbReference type="Google" id="ProtNLM"/>
    </source>
</evidence>
<sequence>MNKIAIVAYSGEINNFVDALETALEKVHKGEEVKLIIEGEATHCIKDILNSNSPYRFLYNEIKNSGIIDCICETCSKHNGLDTFAKVEGFQLRGESYGHPSLINYSRNEYELVFY</sequence>
<evidence type="ECO:0000313" key="2">
    <source>
        <dbReference type="Proteomes" id="UP000075578"/>
    </source>
</evidence>
<organism evidence="1 2">
    <name type="scientific">Candidatus Methanofastidiosum methylothiophilum</name>
    <dbReference type="NCBI Taxonomy" id="1705564"/>
    <lineage>
        <taxon>Archaea</taxon>
        <taxon>Methanobacteriati</taxon>
        <taxon>Methanobacteriota</taxon>
        <taxon>Stenosarchaea group</taxon>
        <taxon>Candidatus Methanofastidiosia</taxon>
        <taxon>Candidatus Methanofastidiosales</taxon>
        <taxon>Candidatus Methanofastidiosaceae</taxon>
        <taxon>Candidatus Methanofastidiosum</taxon>
    </lineage>
</organism>
<dbReference type="AlphaFoldDB" id="A0A150J662"/>
<accession>A0A150J662</accession>
<proteinExistence type="predicted"/>
<gene>
    <name evidence="1" type="ORF">AMQ74_00633</name>
</gene>
<dbReference type="InterPro" id="IPR027396">
    <property type="entry name" value="DsrEFH-like"/>
</dbReference>
<reference evidence="1 2" key="1">
    <citation type="journal article" date="2016" name="ISME J.">
        <title>Chasing the elusive Euryarchaeota class WSA2: genomes reveal a uniquely fastidious methyl-reducing methanogen.</title>
        <authorList>
            <person name="Nobu M.K."/>
            <person name="Narihiro T."/>
            <person name="Kuroda K."/>
            <person name="Mei R."/>
            <person name="Liu W.T."/>
        </authorList>
    </citation>
    <scope>NUCLEOTIDE SEQUENCE [LARGE SCALE GENOMIC DNA]</scope>
    <source>
        <strain evidence="1">U1lsi0528_Bin089</strain>
    </source>
</reference>
<name>A0A150J662_9EURY</name>
<dbReference type="SUPFAM" id="SSF75169">
    <property type="entry name" value="DsrEFH-like"/>
    <property type="match status" value="1"/>
</dbReference>